<keyword evidence="2 5" id="KW-0012">Acyltransferase</keyword>
<dbReference type="GO" id="GO:0003841">
    <property type="term" value="F:1-acylglycerol-3-phosphate O-acyltransferase activity"/>
    <property type="evidence" value="ECO:0007669"/>
    <property type="project" value="TreeGrafter"/>
</dbReference>
<evidence type="ECO:0000256" key="2">
    <source>
        <dbReference type="ARBA" id="ARBA00023315"/>
    </source>
</evidence>
<keyword evidence="1" id="KW-0808">Transferase</keyword>
<dbReference type="InterPro" id="IPR002123">
    <property type="entry name" value="Plipid/glycerol_acylTrfase"/>
</dbReference>
<reference evidence="5" key="1">
    <citation type="journal article" date="2021" name="PeerJ">
        <title>Extensive microbial diversity within the chicken gut microbiome revealed by metagenomics and culture.</title>
        <authorList>
            <person name="Gilroy R."/>
            <person name="Ravi A."/>
            <person name="Getino M."/>
            <person name="Pursley I."/>
            <person name="Horton D.L."/>
            <person name="Alikhan N.F."/>
            <person name="Baker D."/>
            <person name="Gharbi K."/>
            <person name="Hall N."/>
            <person name="Watson M."/>
            <person name="Adriaenssens E.M."/>
            <person name="Foster-Nyarko E."/>
            <person name="Jarju S."/>
            <person name="Secka A."/>
            <person name="Antonio M."/>
            <person name="Oren A."/>
            <person name="Chaudhuri R.R."/>
            <person name="La Ragione R."/>
            <person name="Hildebrand F."/>
            <person name="Pallen M.J."/>
        </authorList>
    </citation>
    <scope>NUCLEOTIDE SEQUENCE</scope>
    <source>
        <strain evidence="5">ChiHjej13B12-9602</strain>
    </source>
</reference>
<keyword evidence="3" id="KW-0812">Transmembrane</keyword>
<gene>
    <name evidence="5" type="ORF">K8V70_06005</name>
</gene>
<keyword evidence="3" id="KW-0472">Membrane</keyword>
<dbReference type="AlphaFoldDB" id="A0A921LV27"/>
<dbReference type="Proteomes" id="UP000753256">
    <property type="component" value="Unassembled WGS sequence"/>
</dbReference>
<accession>A0A921LV27</accession>
<dbReference type="SUPFAM" id="SSF69593">
    <property type="entry name" value="Glycerol-3-phosphate (1)-acyltransferase"/>
    <property type="match status" value="1"/>
</dbReference>
<dbReference type="GO" id="GO:0006654">
    <property type="term" value="P:phosphatidic acid biosynthetic process"/>
    <property type="evidence" value="ECO:0007669"/>
    <property type="project" value="TreeGrafter"/>
</dbReference>
<sequence>MKLFKYGTEDYYDNAMRDYPVALRIFYYVVIAILFAFSKLMWRWNVENAEQLIARGKTGSVIICNHTSMAEVVALVTHVVRTGRRVRPIMKSEFNKNPIIKWFFARVGGIPVDRGTADMKALRRAQHALQRGEDVLIYPEGTRIRTDDQPVVVHGGFALMAQMAKAEIAPMAVCGFRDITPAGKHLMRPMKTWMRAGERLSLDDAPEGMSRRDRTQWFEDEAIRRMYAVRDELRVEHPGRR</sequence>
<reference evidence="5" key="2">
    <citation type="submission" date="2021-09" db="EMBL/GenBank/DDBJ databases">
        <authorList>
            <person name="Gilroy R."/>
        </authorList>
    </citation>
    <scope>NUCLEOTIDE SEQUENCE</scope>
    <source>
        <strain evidence="5">ChiHjej13B12-9602</strain>
    </source>
</reference>
<feature type="transmembrane region" description="Helical" evidence="3">
    <location>
        <begin position="21"/>
        <end position="42"/>
    </location>
</feature>
<protein>
    <submittedName>
        <fullName evidence="5">1-acyl-sn-glycerol-3-phosphate acyltransferase</fullName>
    </submittedName>
</protein>
<evidence type="ECO:0000259" key="4">
    <source>
        <dbReference type="SMART" id="SM00563"/>
    </source>
</evidence>
<dbReference type="Pfam" id="PF01553">
    <property type="entry name" value="Acyltransferase"/>
    <property type="match status" value="1"/>
</dbReference>
<evidence type="ECO:0000256" key="3">
    <source>
        <dbReference type="SAM" id="Phobius"/>
    </source>
</evidence>
<evidence type="ECO:0000256" key="1">
    <source>
        <dbReference type="ARBA" id="ARBA00022679"/>
    </source>
</evidence>
<proteinExistence type="predicted"/>
<dbReference type="PANTHER" id="PTHR10434">
    <property type="entry name" value="1-ACYL-SN-GLYCEROL-3-PHOSPHATE ACYLTRANSFERASE"/>
    <property type="match status" value="1"/>
</dbReference>
<evidence type="ECO:0000313" key="6">
    <source>
        <dbReference type="Proteomes" id="UP000753256"/>
    </source>
</evidence>
<feature type="domain" description="Phospholipid/glycerol acyltransferase" evidence="4">
    <location>
        <begin position="60"/>
        <end position="176"/>
    </location>
</feature>
<dbReference type="PANTHER" id="PTHR10434:SF11">
    <property type="entry name" value="1-ACYL-SN-GLYCEROL-3-PHOSPHATE ACYLTRANSFERASE"/>
    <property type="match status" value="1"/>
</dbReference>
<comment type="caution">
    <text evidence="5">The sequence shown here is derived from an EMBL/GenBank/DDBJ whole genome shotgun (WGS) entry which is preliminary data.</text>
</comment>
<dbReference type="CDD" id="cd07989">
    <property type="entry name" value="LPLAT_AGPAT-like"/>
    <property type="match status" value="1"/>
</dbReference>
<organism evidence="5 6">
    <name type="scientific">Enorma phocaeensis</name>
    <dbReference type="NCBI Taxonomy" id="1871019"/>
    <lineage>
        <taxon>Bacteria</taxon>
        <taxon>Bacillati</taxon>
        <taxon>Actinomycetota</taxon>
        <taxon>Coriobacteriia</taxon>
        <taxon>Coriobacteriales</taxon>
        <taxon>Coriobacteriaceae</taxon>
        <taxon>Enorma</taxon>
    </lineage>
</organism>
<dbReference type="RefSeq" id="WP_273190195.1">
    <property type="nucleotide sequence ID" value="NZ_DYUZ01000025.1"/>
</dbReference>
<dbReference type="EMBL" id="DYUZ01000025">
    <property type="protein sequence ID" value="HJG37400.1"/>
    <property type="molecule type" value="Genomic_DNA"/>
</dbReference>
<name>A0A921LV27_9ACTN</name>
<dbReference type="SMART" id="SM00563">
    <property type="entry name" value="PlsC"/>
    <property type="match status" value="1"/>
</dbReference>
<evidence type="ECO:0000313" key="5">
    <source>
        <dbReference type="EMBL" id="HJG37400.1"/>
    </source>
</evidence>
<keyword evidence="3" id="KW-1133">Transmembrane helix</keyword>